<dbReference type="RefSeq" id="WP_248943144.1">
    <property type="nucleotide sequence ID" value="NZ_JAKIKS010000197.1"/>
</dbReference>
<name>A0ABT0LK92_9GAMM</name>
<evidence type="ECO:0000313" key="1">
    <source>
        <dbReference type="EMBL" id="MCL1127707.1"/>
    </source>
</evidence>
<comment type="caution">
    <text evidence="1">The sequence shown here is derived from an EMBL/GenBank/DDBJ whole genome shotgun (WGS) entry which is preliminary data.</text>
</comment>
<dbReference type="Proteomes" id="UP001203423">
    <property type="component" value="Unassembled WGS sequence"/>
</dbReference>
<protein>
    <submittedName>
        <fullName evidence="1">Uncharacterized protein</fullName>
    </submittedName>
</protein>
<proteinExistence type="predicted"/>
<gene>
    <name evidence="1" type="ORF">L2764_25340</name>
</gene>
<evidence type="ECO:0000313" key="2">
    <source>
        <dbReference type="Proteomes" id="UP001203423"/>
    </source>
</evidence>
<reference evidence="1 2" key="1">
    <citation type="submission" date="2022-01" db="EMBL/GenBank/DDBJ databases">
        <title>Whole genome-based taxonomy of the Shewanellaceae.</title>
        <authorList>
            <person name="Martin-Rodriguez A.J."/>
        </authorList>
    </citation>
    <scope>NUCLEOTIDE SEQUENCE [LARGE SCALE GENOMIC DNA]</scope>
    <source>
        <strain evidence="1 2">DSM 17177</strain>
    </source>
</reference>
<dbReference type="EMBL" id="JAKIKS010000197">
    <property type="protein sequence ID" value="MCL1127707.1"/>
    <property type="molecule type" value="Genomic_DNA"/>
</dbReference>
<keyword evidence="2" id="KW-1185">Reference proteome</keyword>
<sequence length="58" mass="6602">MKRRGLPSTLGQKGIDSKQYPYLKASSISLFLTQRGDYVTLALLDHLCRPRRSKALHD</sequence>
<organism evidence="1 2">
    <name type="scientific">Shewanella surugensis</name>
    <dbReference type="NCBI Taxonomy" id="212020"/>
    <lineage>
        <taxon>Bacteria</taxon>
        <taxon>Pseudomonadati</taxon>
        <taxon>Pseudomonadota</taxon>
        <taxon>Gammaproteobacteria</taxon>
        <taxon>Alteromonadales</taxon>
        <taxon>Shewanellaceae</taxon>
        <taxon>Shewanella</taxon>
    </lineage>
</organism>
<accession>A0ABT0LK92</accession>